<dbReference type="InterPro" id="IPR011051">
    <property type="entry name" value="RmlC_Cupin_sf"/>
</dbReference>
<dbReference type="PANTHER" id="PTHR40112">
    <property type="entry name" value="H2HPP ISOMERASE"/>
    <property type="match status" value="1"/>
</dbReference>
<accession>A0A5B8LZS5</accession>
<dbReference type="Gene3D" id="2.60.120.10">
    <property type="entry name" value="Jelly Rolls"/>
    <property type="match status" value="1"/>
</dbReference>
<dbReference type="SUPFAM" id="SSF51182">
    <property type="entry name" value="RmlC-like cupins"/>
    <property type="match status" value="1"/>
</dbReference>
<proteinExistence type="predicted"/>
<dbReference type="AlphaFoldDB" id="A0A5B8LZS5"/>
<dbReference type="PANTHER" id="PTHR40112:SF1">
    <property type="entry name" value="H2HPP ISOMERASE"/>
    <property type="match status" value="1"/>
</dbReference>
<name>A0A5B8LZS5_9HYPH</name>
<evidence type="ECO:0000259" key="1">
    <source>
        <dbReference type="Pfam" id="PF07883"/>
    </source>
</evidence>
<dbReference type="OrthoDB" id="9811153at2"/>
<keyword evidence="3" id="KW-1185">Reference proteome</keyword>
<organism evidence="2 3">
    <name type="scientific">Devosia ginsengisoli</name>
    <dbReference type="NCBI Taxonomy" id="400770"/>
    <lineage>
        <taxon>Bacteria</taxon>
        <taxon>Pseudomonadati</taxon>
        <taxon>Pseudomonadota</taxon>
        <taxon>Alphaproteobacteria</taxon>
        <taxon>Hyphomicrobiales</taxon>
        <taxon>Devosiaceae</taxon>
        <taxon>Devosia</taxon>
    </lineage>
</organism>
<gene>
    <name evidence="2" type="ORF">FPZ08_10895</name>
</gene>
<dbReference type="CDD" id="cd02238">
    <property type="entry name" value="cupin_KdgF"/>
    <property type="match status" value="1"/>
</dbReference>
<dbReference type="Pfam" id="PF07883">
    <property type="entry name" value="Cupin_2"/>
    <property type="match status" value="1"/>
</dbReference>
<dbReference type="EMBL" id="CP042304">
    <property type="protein sequence ID" value="QDZ13261.1"/>
    <property type="molecule type" value="Genomic_DNA"/>
</dbReference>
<dbReference type="PIRSF" id="PIRSF029883">
    <property type="entry name" value="KdgF"/>
    <property type="match status" value="1"/>
</dbReference>
<dbReference type="InterPro" id="IPR052535">
    <property type="entry name" value="Bacilysin_H2HPP_isomerase"/>
</dbReference>
<dbReference type="InterPro" id="IPR013096">
    <property type="entry name" value="Cupin_2"/>
</dbReference>
<dbReference type="InterPro" id="IPR014710">
    <property type="entry name" value="RmlC-like_jellyroll"/>
</dbReference>
<feature type="domain" description="Cupin type-2" evidence="1">
    <location>
        <begin position="47"/>
        <end position="111"/>
    </location>
</feature>
<dbReference type="KEGG" id="dea:FPZ08_10895"/>
<protein>
    <submittedName>
        <fullName evidence="2">Cupin domain-containing protein</fullName>
    </submittedName>
</protein>
<dbReference type="InterPro" id="IPR025499">
    <property type="entry name" value="KdgF"/>
</dbReference>
<dbReference type="Proteomes" id="UP000315364">
    <property type="component" value="Chromosome"/>
</dbReference>
<reference evidence="2 3" key="1">
    <citation type="submission" date="2019-07" db="EMBL/GenBank/DDBJ databases">
        <title>Full genome sequence of Devosia sp. Gsoil 520.</title>
        <authorList>
            <person name="Im W.-T."/>
        </authorList>
    </citation>
    <scope>NUCLEOTIDE SEQUENCE [LARGE SCALE GENOMIC DNA]</scope>
    <source>
        <strain evidence="2 3">Gsoil 520</strain>
    </source>
</reference>
<evidence type="ECO:0000313" key="3">
    <source>
        <dbReference type="Proteomes" id="UP000315364"/>
    </source>
</evidence>
<evidence type="ECO:0000313" key="2">
    <source>
        <dbReference type="EMBL" id="QDZ13261.1"/>
    </source>
</evidence>
<sequence>MAGGWRGNEMSEQKLFAQPNETDWTELAPGNTRRVLIHTPELMQVEFGFEQGAVGAPHSHPHIQVSYVAEGRFEVTIDGQSQVVEQGGSFIVPSGLVHGVVALTRGRLVDVFTPMRADFV</sequence>